<dbReference type="RefSeq" id="WP_189201426.1">
    <property type="nucleotide sequence ID" value="NZ_BMQQ01000006.1"/>
</dbReference>
<dbReference type="InterPro" id="IPR002018">
    <property type="entry name" value="CarbesteraseB"/>
</dbReference>
<evidence type="ECO:0000313" key="5">
    <source>
        <dbReference type="EMBL" id="GGT28710.1"/>
    </source>
</evidence>
<feature type="domain" description="Carboxylesterase type B" evidence="4">
    <location>
        <begin position="37"/>
        <end position="520"/>
    </location>
</feature>
<evidence type="ECO:0000259" key="4">
    <source>
        <dbReference type="Pfam" id="PF00135"/>
    </source>
</evidence>
<keyword evidence="3" id="KW-0732">Signal</keyword>
<dbReference type="SUPFAM" id="SSF53474">
    <property type="entry name" value="alpha/beta-Hydrolases"/>
    <property type="match status" value="1"/>
</dbReference>
<dbReference type="PANTHER" id="PTHR11559">
    <property type="entry name" value="CARBOXYLESTERASE"/>
    <property type="match status" value="1"/>
</dbReference>
<evidence type="ECO:0000256" key="2">
    <source>
        <dbReference type="ARBA" id="ARBA00022801"/>
    </source>
</evidence>
<dbReference type="EC" id="3.1.1.-" evidence="3"/>
<accession>A0A918LNP2</accession>
<feature type="signal peptide" evidence="3">
    <location>
        <begin position="1"/>
        <end position="19"/>
    </location>
</feature>
<comment type="caution">
    <text evidence="5">The sequence shown here is derived from an EMBL/GenBank/DDBJ whole genome shotgun (WGS) entry which is preliminary data.</text>
</comment>
<dbReference type="PROSITE" id="PS00122">
    <property type="entry name" value="CARBOXYLESTERASE_B_1"/>
    <property type="match status" value="1"/>
</dbReference>
<proteinExistence type="inferred from homology"/>
<evidence type="ECO:0000313" key="6">
    <source>
        <dbReference type="Proteomes" id="UP000619486"/>
    </source>
</evidence>
<dbReference type="Proteomes" id="UP000619486">
    <property type="component" value="Unassembled WGS sequence"/>
</dbReference>
<keyword evidence="6" id="KW-1185">Reference proteome</keyword>
<protein>
    <recommendedName>
        <fullName evidence="3">Carboxylic ester hydrolase</fullName>
        <ecNumber evidence="3">3.1.1.-</ecNumber>
    </recommendedName>
</protein>
<evidence type="ECO:0000256" key="3">
    <source>
        <dbReference type="RuleBase" id="RU361235"/>
    </source>
</evidence>
<organism evidence="5 6">
    <name type="scientific">Streptomyces purpureus</name>
    <dbReference type="NCBI Taxonomy" id="1951"/>
    <lineage>
        <taxon>Bacteria</taxon>
        <taxon>Bacillati</taxon>
        <taxon>Actinomycetota</taxon>
        <taxon>Actinomycetes</taxon>
        <taxon>Kitasatosporales</taxon>
        <taxon>Streptomycetaceae</taxon>
        <taxon>Streptomyces</taxon>
    </lineage>
</organism>
<dbReference type="InterPro" id="IPR019826">
    <property type="entry name" value="Carboxylesterase_B_AS"/>
</dbReference>
<feature type="chain" id="PRO_5038170540" description="Carboxylic ester hydrolase" evidence="3">
    <location>
        <begin position="20"/>
        <end position="547"/>
    </location>
</feature>
<name>A0A918LNP2_9ACTN</name>
<keyword evidence="2 3" id="KW-0378">Hydrolase</keyword>
<dbReference type="InterPro" id="IPR050309">
    <property type="entry name" value="Type-B_Carboxylest/Lipase"/>
</dbReference>
<dbReference type="EMBL" id="BMQQ01000006">
    <property type="protein sequence ID" value="GGT28710.1"/>
    <property type="molecule type" value="Genomic_DNA"/>
</dbReference>
<dbReference type="InterPro" id="IPR029058">
    <property type="entry name" value="AB_hydrolase_fold"/>
</dbReference>
<dbReference type="Pfam" id="PF00135">
    <property type="entry name" value="COesterase"/>
    <property type="match status" value="1"/>
</dbReference>
<evidence type="ECO:0000256" key="1">
    <source>
        <dbReference type="ARBA" id="ARBA00005964"/>
    </source>
</evidence>
<comment type="similarity">
    <text evidence="1 3">Belongs to the type-B carboxylesterase/lipase family.</text>
</comment>
<dbReference type="GO" id="GO:0016787">
    <property type="term" value="F:hydrolase activity"/>
    <property type="evidence" value="ECO:0007669"/>
    <property type="project" value="UniProtKB-KW"/>
</dbReference>
<gene>
    <name evidence="5" type="ORF">GCM10014713_22920</name>
</gene>
<reference evidence="5" key="2">
    <citation type="submission" date="2020-09" db="EMBL/GenBank/DDBJ databases">
        <authorList>
            <person name="Sun Q."/>
            <person name="Ohkuma M."/>
        </authorList>
    </citation>
    <scope>NUCLEOTIDE SEQUENCE</scope>
    <source>
        <strain evidence="5">JCM 3172</strain>
    </source>
</reference>
<dbReference type="AlphaFoldDB" id="A0A918LNP2"/>
<reference evidence="5" key="1">
    <citation type="journal article" date="2014" name="Int. J. Syst. Evol. Microbiol.">
        <title>Complete genome sequence of Corynebacterium casei LMG S-19264T (=DSM 44701T), isolated from a smear-ripened cheese.</title>
        <authorList>
            <consortium name="US DOE Joint Genome Institute (JGI-PGF)"/>
            <person name="Walter F."/>
            <person name="Albersmeier A."/>
            <person name="Kalinowski J."/>
            <person name="Ruckert C."/>
        </authorList>
    </citation>
    <scope>NUCLEOTIDE SEQUENCE</scope>
    <source>
        <strain evidence="5">JCM 3172</strain>
    </source>
</reference>
<dbReference type="Gene3D" id="3.40.50.1820">
    <property type="entry name" value="alpha/beta hydrolase"/>
    <property type="match status" value="1"/>
</dbReference>
<sequence length="547" mass="59024">MAAAAALAAAVTVPTAAQARERTDQEGDGASGPVVTRISGGLIAGERGGGLSVFRGVPYAAPPVGALRYCSPRSVTPWSGVRDATRFAPVSYQTYLPGSSEDSLYANVWTPDTKGSRPVVIYIHGGGWFLGAGSEPDFDGARPAARGDMVVITFNYRLGVLGWGLHEDLADPRTRAYSNWGLQDQAALVHWVRRNAAAFGGDPDNITLTGTSAGGSSTWQLAQLPEFRGIIQRIVPISVKHVWEPASTLTPEDSHEVFELIARKLGTTVKGLRQVPADRLKDTWEQLFSGSPTQREVDTWREYRGPVVDGRWMLGHDHAMPTPALPTLAVYGRTEGSFFTTGPGYPFPGPHPTNDAELRDAIRAVLDKGAVHVAQTEVDATISAYRRAATIDGLPQDPVSIWGAIWGDSLFRYQITRLAERQARERPDVPSYLMEFAHPVAPPLTGTPHEATSKFLFGTYGIPVNAPHYGDGPLERLVSDTFIDLIASFARGKAPSSPNAPHWPVFSPDRPSTLLLGGENVARVGTPSALRQLAHWDTAGWVPVPRP</sequence>